<keyword evidence="5 10" id="KW-0418">Kinase</keyword>
<evidence type="ECO:0000256" key="2">
    <source>
        <dbReference type="ARBA" id="ARBA00005983"/>
    </source>
</evidence>
<dbReference type="GeneID" id="92849100"/>
<keyword evidence="3 10" id="KW-0808">Transferase</keyword>
<dbReference type="EMBL" id="CP048433">
    <property type="protein sequence ID" value="QIA33086.1"/>
    <property type="molecule type" value="Genomic_DNA"/>
</dbReference>
<dbReference type="Pfam" id="PF19279">
    <property type="entry name" value="YegS_C"/>
    <property type="match status" value="1"/>
</dbReference>
<evidence type="ECO:0000313" key="13">
    <source>
        <dbReference type="Proteomes" id="UP000464211"/>
    </source>
</evidence>
<feature type="domain" description="DAGKc" evidence="9">
    <location>
        <begin position="4"/>
        <end position="138"/>
    </location>
</feature>
<dbReference type="EC" id="2.7.1.-" evidence="10"/>
<organism evidence="10 12">
    <name type="scientific">Collinsella aerofaciens (strain ATCC 25986 / DSM 3979 / JCM 10188 / KCTC 3647 / NCTC 11838 / VPI 1003)</name>
    <dbReference type="NCBI Taxonomy" id="411903"/>
    <lineage>
        <taxon>Bacteria</taxon>
        <taxon>Bacillati</taxon>
        <taxon>Actinomycetota</taxon>
        <taxon>Coriobacteriia</taxon>
        <taxon>Coriobacteriales</taxon>
        <taxon>Coriobacteriaceae</taxon>
        <taxon>Collinsella</taxon>
    </lineage>
</organism>
<evidence type="ECO:0000256" key="4">
    <source>
        <dbReference type="ARBA" id="ARBA00022741"/>
    </source>
</evidence>
<comment type="similarity">
    <text evidence="2">Belongs to the diacylglycerol/lipid kinase family.</text>
</comment>
<keyword evidence="7" id="KW-0594">Phospholipid biosynthesis</keyword>
<protein>
    <submittedName>
        <fullName evidence="11">Diacylglycerol kinase family lipid kinase</fullName>
    </submittedName>
    <submittedName>
        <fullName evidence="10">Lipid kinase, YegS/Rv2252/BmrU family</fullName>
        <ecNumber evidence="10">2.7.1.-</ecNumber>
    </submittedName>
</protein>
<dbReference type="Proteomes" id="UP000002979">
    <property type="component" value="Unassembled WGS sequence"/>
</dbReference>
<evidence type="ECO:0000256" key="6">
    <source>
        <dbReference type="ARBA" id="ARBA00022840"/>
    </source>
</evidence>
<evidence type="ECO:0000256" key="1">
    <source>
        <dbReference type="ARBA" id="ARBA00001946"/>
    </source>
</evidence>
<keyword evidence="7" id="KW-0444">Lipid biosynthesis</keyword>
<reference evidence="11 13" key="3">
    <citation type="submission" date="2020-01" db="EMBL/GenBank/DDBJ databases">
        <title>Complete genome sequence of Collinsella aerofaciens JCM 10188(T).</title>
        <authorList>
            <person name="Tourlousse D.M."/>
            <person name="Sakamoto M."/>
            <person name="Miura T."/>
            <person name="Narita K."/>
            <person name="Ohashi A."/>
            <person name="Uchino Y."/>
            <person name="Yamazoe A."/>
            <person name="Kameyama K."/>
            <person name="Terauchi J."/>
            <person name="Ohkuma M."/>
            <person name="Kawasaki H."/>
            <person name="Sekiguchi Y."/>
        </authorList>
    </citation>
    <scope>NUCLEOTIDE SEQUENCE [LARGE SCALE GENOMIC DNA]</scope>
    <source>
        <strain evidence="11 13">JCM 10188</strain>
    </source>
</reference>
<dbReference type="GO" id="GO:0016301">
    <property type="term" value="F:kinase activity"/>
    <property type="evidence" value="ECO:0007669"/>
    <property type="project" value="UniProtKB-KW"/>
</dbReference>
<dbReference type="InterPro" id="IPR001206">
    <property type="entry name" value="Diacylglycerol_kinase_cat_dom"/>
</dbReference>
<dbReference type="PANTHER" id="PTHR12358">
    <property type="entry name" value="SPHINGOSINE KINASE"/>
    <property type="match status" value="1"/>
</dbReference>
<dbReference type="PROSITE" id="PS50146">
    <property type="entry name" value="DAGK"/>
    <property type="match status" value="1"/>
</dbReference>
<evidence type="ECO:0000256" key="8">
    <source>
        <dbReference type="ARBA" id="ARBA00023264"/>
    </source>
</evidence>
<keyword evidence="4" id="KW-0547">Nucleotide-binding</keyword>
<reference evidence="10 12" key="1">
    <citation type="submission" date="2007-01" db="EMBL/GenBank/DDBJ databases">
        <title>Draft genome sequence of Collinsella aerofaciens (ATCC 25986).</title>
        <authorList>
            <person name="Sudarsanam P."/>
            <person name="Ley R."/>
            <person name="Guruge J."/>
            <person name="Turnbaugh P.J."/>
            <person name="Mahowald M."/>
            <person name="Liep D."/>
            <person name="Gordon J."/>
        </authorList>
    </citation>
    <scope>NUCLEOTIDE SEQUENCE [LARGE SCALE GENOMIC DNA]</scope>
    <source>
        <strain evidence="10">ATCC 25986</strain>
        <strain evidence="12">ATCC 25986 / DSM 3979 / JCM 10188 / KCTC 3647 / NCTC 11838 / VPI 1003</strain>
    </source>
</reference>
<reference evidence="10 12" key="2">
    <citation type="submission" date="2007-04" db="EMBL/GenBank/DDBJ databases">
        <authorList>
            <person name="Fulton L."/>
            <person name="Clifton S."/>
            <person name="Fulton B."/>
            <person name="Xu J."/>
            <person name="Minx P."/>
            <person name="Mardis E.R."/>
            <person name="Wilson R.K."/>
        </authorList>
    </citation>
    <scope>NUCLEOTIDE SEQUENCE [LARGE SCALE GENOMIC DNA]</scope>
    <source>
        <strain evidence="10">ATCC 25986</strain>
        <strain evidence="12">ATCC 25986 / DSM 3979 / JCM 10188 / KCTC 3647 / NCTC 11838 / VPI 1003</strain>
    </source>
</reference>
<dbReference type="SMART" id="SM00046">
    <property type="entry name" value="DAGKc"/>
    <property type="match status" value="1"/>
</dbReference>
<keyword evidence="6" id="KW-0067">ATP-binding</keyword>
<dbReference type="Gene3D" id="3.40.50.10330">
    <property type="entry name" value="Probable inorganic polyphosphate/atp-NAD kinase, domain 1"/>
    <property type="match status" value="1"/>
</dbReference>
<evidence type="ECO:0000256" key="5">
    <source>
        <dbReference type="ARBA" id="ARBA00022777"/>
    </source>
</evidence>
<evidence type="ECO:0000259" key="9">
    <source>
        <dbReference type="PROSITE" id="PS50146"/>
    </source>
</evidence>
<dbReference type="Gene3D" id="2.60.200.40">
    <property type="match status" value="1"/>
</dbReference>
<evidence type="ECO:0000313" key="12">
    <source>
        <dbReference type="Proteomes" id="UP000002979"/>
    </source>
</evidence>
<dbReference type="RefSeq" id="WP_006234137.1">
    <property type="nucleotide sequence ID" value="NZ_AAVN02000001.1"/>
</dbReference>
<dbReference type="AlphaFoldDB" id="A4E743"/>
<comment type="cofactor">
    <cofactor evidence="1">
        <name>Mg(2+)</name>
        <dbReference type="ChEBI" id="CHEBI:18420"/>
    </cofactor>
</comment>
<gene>
    <name evidence="10" type="ORF">COLAER_00222</name>
    <name evidence="11" type="ORF">GXM19_01590</name>
</gene>
<proteinExistence type="inferred from homology"/>
<name>A4E743_COLAA</name>
<dbReference type="InterPro" id="IPR050187">
    <property type="entry name" value="Lipid_Phosphate_FormReg"/>
</dbReference>
<keyword evidence="8" id="KW-1208">Phospholipid metabolism</keyword>
<evidence type="ECO:0000256" key="7">
    <source>
        <dbReference type="ARBA" id="ARBA00023209"/>
    </source>
</evidence>
<dbReference type="InterPro" id="IPR017438">
    <property type="entry name" value="ATP-NAD_kinase_N"/>
</dbReference>
<evidence type="ECO:0000313" key="11">
    <source>
        <dbReference type="EMBL" id="QIA33086.1"/>
    </source>
</evidence>
<dbReference type="InterPro" id="IPR016064">
    <property type="entry name" value="NAD/diacylglycerol_kinase_sf"/>
</dbReference>
<dbReference type="GO" id="GO:0005524">
    <property type="term" value="F:ATP binding"/>
    <property type="evidence" value="ECO:0007669"/>
    <property type="project" value="UniProtKB-KW"/>
</dbReference>
<dbReference type="SUPFAM" id="SSF111331">
    <property type="entry name" value="NAD kinase/diacylglycerol kinase-like"/>
    <property type="match status" value="1"/>
</dbReference>
<sequence length="320" mass="34580">MHATDFGRTLIIANPAAQSGAAHEVAERLQRFLDMTARASQFDLVLTERMGHAKELAAQAQGYRTVIALGGDGVIHEVVNGLMTQDESGRPALAVLPVGSGNDFAQTLGIEDFSGKDFGALLTCELQRQDIGRIRSWNPASGSGEATVEYYDQTLSVGIDAAIGLGTTELRKKTGLTGAPLYTLSGLEQFGLRYRNYPMSVSFDGAPAERVRAIIMAIQLGPTYGSGYRICPDADPCDDTLDVCYACGPVPRAVALPMFLSAKDGHHTKLPPVRMRRCRHVELTFEEPDYPIQADGEPVVASRIEVDILAGALHVWRPTH</sequence>
<accession>A4E743</accession>
<dbReference type="Proteomes" id="UP000464211">
    <property type="component" value="Chromosome"/>
</dbReference>
<dbReference type="Pfam" id="PF00781">
    <property type="entry name" value="DAGK_cat"/>
    <property type="match status" value="1"/>
</dbReference>
<dbReference type="EMBL" id="AAVN02000001">
    <property type="protein sequence ID" value="EBA40552.1"/>
    <property type="molecule type" value="Genomic_DNA"/>
</dbReference>
<dbReference type="PANTHER" id="PTHR12358:SF54">
    <property type="entry name" value="SPHINGOSINE KINASE RELATED PROTEIN"/>
    <property type="match status" value="1"/>
</dbReference>
<keyword evidence="7" id="KW-0443">Lipid metabolism</keyword>
<dbReference type="GO" id="GO:0008654">
    <property type="term" value="P:phospholipid biosynthetic process"/>
    <property type="evidence" value="ECO:0007669"/>
    <property type="project" value="UniProtKB-KW"/>
</dbReference>
<dbReference type="InterPro" id="IPR045540">
    <property type="entry name" value="YegS/DAGK_C"/>
</dbReference>
<evidence type="ECO:0000313" key="10">
    <source>
        <dbReference type="EMBL" id="EBA40552.1"/>
    </source>
</evidence>
<evidence type="ECO:0000256" key="3">
    <source>
        <dbReference type="ARBA" id="ARBA00022679"/>
    </source>
</evidence>